<evidence type="ECO:0000313" key="1">
    <source>
        <dbReference type="EMBL" id="WZX00036.1"/>
    </source>
</evidence>
<dbReference type="RefSeq" id="WP_342373448.1">
    <property type="nucleotide sequence ID" value="NZ_CP115965.1"/>
</dbReference>
<proteinExistence type="predicted"/>
<name>A0ABZ3CBS6_9ACTN</name>
<dbReference type="Proteomes" id="UP001434337">
    <property type="component" value="Chromosome"/>
</dbReference>
<sequence>MSRPADAGAIVQQCMLERGWEVTVSEDGSVDGFAPTGQELQYEADSNECWASAPAQPTFDESPEEYRRQVYDAFVSTRACQLEHGAALPAAPSYEAWTEIKGQWNPSSDLPPDMGNQQVLALERDCPVAYP</sequence>
<keyword evidence="2" id="KW-1185">Reference proteome</keyword>
<organism evidence="1 2">
    <name type="scientific">Propioniciclava soli</name>
    <dbReference type="NCBI Taxonomy" id="2775081"/>
    <lineage>
        <taxon>Bacteria</taxon>
        <taxon>Bacillati</taxon>
        <taxon>Actinomycetota</taxon>
        <taxon>Actinomycetes</taxon>
        <taxon>Propionibacteriales</taxon>
        <taxon>Propionibacteriaceae</taxon>
        <taxon>Propioniciclava</taxon>
    </lineage>
</organism>
<protein>
    <recommendedName>
        <fullName evidence="3">Lipoprotein</fullName>
    </recommendedName>
</protein>
<evidence type="ECO:0000313" key="2">
    <source>
        <dbReference type="Proteomes" id="UP001434337"/>
    </source>
</evidence>
<dbReference type="EMBL" id="CP115965">
    <property type="protein sequence ID" value="WZX00036.1"/>
    <property type="molecule type" value="Genomic_DNA"/>
</dbReference>
<reference evidence="1 2" key="1">
    <citation type="journal article" date="2023" name="Environ Microbiome">
        <title>A coral-associated actinobacterium mitigates coral bleaching under heat stress.</title>
        <authorList>
            <person name="Li J."/>
            <person name="Zou Y."/>
            <person name="Li Q."/>
            <person name="Zhang J."/>
            <person name="Bourne D.G."/>
            <person name="Lyu Y."/>
            <person name="Liu C."/>
            <person name="Zhang S."/>
        </authorList>
    </citation>
    <scope>NUCLEOTIDE SEQUENCE [LARGE SCALE GENOMIC DNA]</scope>
    <source>
        <strain evidence="1 2">SCSIO 13291</strain>
    </source>
</reference>
<accession>A0ABZ3CBS6</accession>
<evidence type="ECO:0008006" key="3">
    <source>
        <dbReference type="Google" id="ProtNLM"/>
    </source>
</evidence>
<gene>
    <name evidence="1" type="ORF">PCC79_07580</name>
</gene>